<comment type="caution">
    <text evidence="9">Lacks conserved residue(s) required for the propagation of feature annotation.</text>
</comment>
<evidence type="ECO:0000256" key="10">
    <source>
        <dbReference type="SAM" id="MobiDB-lite"/>
    </source>
</evidence>
<comment type="similarity">
    <text evidence="2 9">Belongs to the ABC-2 integral membrane protein family.</text>
</comment>
<dbReference type="InterPro" id="IPR013525">
    <property type="entry name" value="ABC2_TM"/>
</dbReference>
<keyword evidence="13" id="KW-1185">Reference proteome</keyword>
<dbReference type="KEGG" id="bsol:FSW04_13610"/>
<evidence type="ECO:0000256" key="7">
    <source>
        <dbReference type="ARBA" id="ARBA00022989"/>
    </source>
</evidence>
<gene>
    <name evidence="12" type="ORF">FSW04_13610</name>
</gene>
<proteinExistence type="inferred from homology"/>
<feature type="domain" description="ABC transmembrane type-2" evidence="11">
    <location>
        <begin position="99"/>
        <end position="318"/>
    </location>
</feature>
<evidence type="ECO:0000256" key="3">
    <source>
        <dbReference type="ARBA" id="ARBA00022448"/>
    </source>
</evidence>
<dbReference type="GO" id="GO:0015920">
    <property type="term" value="P:lipopolysaccharide transport"/>
    <property type="evidence" value="ECO:0007669"/>
    <property type="project" value="TreeGrafter"/>
</dbReference>
<dbReference type="PANTHER" id="PTHR30413">
    <property type="entry name" value="INNER MEMBRANE TRANSPORT PERMEASE"/>
    <property type="match status" value="1"/>
</dbReference>
<organism evidence="12 13">
    <name type="scientific">Baekduia soli</name>
    <dbReference type="NCBI Taxonomy" id="496014"/>
    <lineage>
        <taxon>Bacteria</taxon>
        <taxon>Bacillati</taxon>
        <taxon>Actinomycetota</taxon>
        <taxon>Thermoleophilia</taxon>
        <taxon>Solirubrobacterales</taxon>
        <taxon>Baekduiaceae</taxon>
        <taxon>Baekduia</taxon>
    </lineage>
</organism>
<evidence type="ECO:0000256" key="4">
    <source>
        <dbReference type="ARBA" id="ARBA00022475"/>
    </source>
</evidence>
<keyword evidence="3 9" id="KW-0813">Transport</keyword>
<evidence type="ECO:0000259" key="11">
    <source>
        <dbReference type="PROSITE" id="PS51012"/>
    </source>
</evidence>
<evidence type="ECO:0000313" key="13">
    <source>
        <dbReference type="Proteomes" id="UP000321805"/>
    </source>
</evidence>
<feature type="transmembrane region" description="Helical" evidence="9">
    <location>
        <begin position="176"/>
        <end position="199"/>
    </location>
</feature>
<evidence type="ECO:0000256" key="2">
    <source>
        <dbReference type="ARBA" id="ARBA00007783"/>
    </source>
</evidence>
<evidence type="ECO:0000256" key="5">
    <source>
        <dbReference type="ARBA" id="ARBA00022519"/>
    </source>
</evidence>
<feature type="region of interest" description="Disordered" evidence="10">
    <location>
        <begin position="1"/>
        <end position="57"/>
    </location>
</feature>
<feature type="transmembrane region" description="Helical" evidence="9">
    <location>
        <begin position="242"/>
        <end position="263"/>
    </location>
</feature>
<dbReference type="GO" id="GO:0140359">
    <property type="term" value="F:ABC-type transporter activity"/>
    <property type="evidence" value="ECO:0007669"/>
    <property type="project" value="InterPro"/>
</dbReference>
<dbReference type="InterPro" id="IPR047817">
    <property type="entry name" value="ABC2_TM_bact-type"/>
</dbReference>
<comment type="subcellular location">
    <subcellularLocation>
        <location evidence="1">Cell inner membrane</location>
        <topology evidence="1">Multi-pass membrane protein</topology>
    </subcellularLocation>
    <subcellularLocation>
        <location evidence="9">Cell membrane</location>
        <topology evidence="9">Multi-pass membrane protein</topology>
    </subcellularLocation>
</comment>
<protein>
    <recommendedName>
        <fullName evidence="9">Transport permease protein</fullName>
    </recommendedName>
</protein>
<evidence type="ECO:0000256" key="1">
    <source>
        <dbReference type="ARBA" id="ARBA00004429"/>
    </source>
</evidence>
<feature type="transmembrane region" description="Helical" evidence="9">
    <location>
        <begin position="97"/>
        <end position="118"/>
    </location>
</feature>
<dbReference type="AlphaFoldDB" id="A0A5B8U6D9"/>
<evidence type="ECO:0000256" key="6">
    <source>
        <dbReference type="ARBA" id="ARBA00022692"/>
    </source>
</evidence>
<dbReference type="PROSITE" id="PS51012">
    <property type="entry name" value="ABC_TM2"/>
    <property type="match status" value="1"/>
</dbReference>
<dbReference type="PANTHER" id="PTHR30413:SF8">
    <property type="entry name" value="TRANSPORT PERMEASE PROTEIN"/>
    <property type="match status" value="1"/>
</dbReference>
<keyword evidence="8 9" id="KW-0472">Membrane</keyword>
<evidence type="ECO:0000256" key="8">
    <source>
        <dbReference type="ARBA" id="ARBA00023136"/>
    </source>
</evidence>
<keyword evidence="7 9" id="KW-1133">Transmembrane helix</keyword>
<keyword evidence="4 9" id="KW-1003">Cell membrane</keyword>
<keyword evidence="6 9" id="KW-0812">Transmembrane</keyword>
<evidence type="ECO:0000256" key="9">
    <source>
        <dbReference type="RuleBase" id="RU361157"/>
    </source>
</evidence>
<dbReference type="EMBL" id="CP042430">
    <property type="protein sequence ID" value="QEC48501.1"/>
    <property type="molecule type" value="Genomic_DNA"/>
</dbReference>
<feature type="transmembrane region" description="Helical" evidence="9">
    <location>
        <begin position="211"/>
        <end position="230"/>
    </location>
</feature>
<keyword evidence="5" id="KW-0997">Cell inner membrane</keyword>
<dbReference type="GO" id="GO:0005886">
    <property type="term" value="C:plasma membrane"/>
    <property type="evidence" value="ECO:0007669"/>
    <property type="project" value="UniProtKB-SubCell"/>
</dbReference>
<name>A0A5B8U6D9_9ACTN</name>
<reference evidence="12 13" key="1">
    <citation type="journal article" date="2018" name="J. Microbiol.">
        <title>Baekduia soli gen. nov., sp. nov., a novel bacterium isolated from the soil of Baekdu Mountain and proposal of a novel family name, Baekduiaceae fam. nov.</title>
        <authorList>
            <person name="An D.S."/>
            <person name="Siddiqi M.Z."/>
            <person name="Kim K.H."/>
            <person name="Yu H.S."/>
            <person name="Im W.T."/>
        </authorList>
    </citation>
    <scope>NUCLEOTIDE SEQUENCE [LARGE SCALE GENOMIC DNA]</scope>
    <source>
        <strain evidence="12 13">BR7-21</strain>
    </source>
</reference>
<feature type="transmembrane region" description="Helical" evidence="9">
    <location>
        <begin position="294"/>
        <end position="315"/>
    </location>
</feature>
<dbReference type="Pfam" id="PF01061">
    <property type="entry name" value="ABC2_membrane"/>
    <property type="match status" value="1"/>
</dbReference>
<dbReference type="Proteomes" id="UP000321805">
    <property type="component" value="Chromosome"/>
</dbReference>
<sequence>MAVAARGRPLSPDRPGRGPQPRQSRQPPGLVGQRTPTPRRGDPDHRRPRVSATSTDTWVENRAPTGWHRLDLRELWAYRELIGFLAIRDLKARYKQAALGMAWAVLQPLAGALIFTVVFHRVARLSSGDVPYLLFAFSGISLWSYLSGGMQAAMESLVGNVGLVTKVYFPRMAAPVAAVLPGLLDLAIALVILAVLMAVEGVSPGVEILTLPLWLAALVLLTLGVGLLLATLNVRYRDVKSIAALAIQLWLFASPIAYASTLVQGRWSWLYELNPMAGIVDGFRWAVFGTPQPGWGTVLCGAEVLLILGVGIAAFSRQERRFADVI</sequence>
<feature type="compositionally biased region" description="Low complexity" evidence="10">
    <location>
        <begin position="17"/>
        <end position="38"/>
    </location>
</feature>
<accession>A0A5B8U6D9</accession>
<evidence type="ECO:0000313" key="12">
    <source>
        <dbReference type="EMBL" id="QEC48501.1"/>
    </source>
</evidence>
<dbReference type="OrthoDB" id="9789409at2"/>